<dbReference type="SMART" id="SM00516">
    <property type="entry name" value="SEC14"/>
    <property type="match status" value="1"/>
</dbReference>
<reference evidence="2" key="1">
    <citation type="submission" date="2021-05" db="EMBL/GenBank/DDBJ databases">
        <authorList>
            <person name="Alioto T."/>
            <person name="Alioto T."/>
            <person name="Gomez Garrido J."/>
        </authorList>
    </citation>
    <scope>NUCLEOTIDE SEQUENCE</scope>
</reference>
<dbReference type="EMBL" id="HBUF01056856">
    <property type="protein sequence ID" value="CAG6624304.1"/>
    <property type="molecule type" value="Transcribed_RNA"/>
</dbReference>
<dbReference type="AlphaFoldDB" id="A0A8D8SKV7"/>
<dbReference type="EMBL" id="HBUF01221817">
    <property type="protein sequence ID" value="CAG6669727.1"/>
    <property type="molecule type" value="Transcribed_RNA"/>
</dbReference>
<evidence type="ECO:0000313" key="2">
    <source>
        <dbReference type="EMBL" id="CAG6669727.1"/>
    </source>
</evidence>
<sequence>MESPLMQGVHDETLRKQIAAAINETDDDKLEHNKQLLEAWFRTQDHLPQDYDRRILTGFVRGCKHNLDVAKRKLDRYFTIRTTQTEFFQDRDPLSNEIQGMLNSIVIAPISSLSPTGCRIIYFQFTSDVEAFDTVAVFKAILMMSDIRIIEEPMLRGDIFVWDLQHLTLKHITKIAGPPLKKIMQNAQEAYPQMLQEIHIVNCGQLADRAADIVKLLMKPKMRNRFQFHADATSLSSCFPPEFIPTEYGGSAPSIHDTFRSWQHKMSEYTEWFKQQQDVKTDETKRIIPIESKENNMEGSFRKIAID</sequence>
<dbReference type="EMBL" id="HBUF01399581">
    <property type="protein sequence ID" value="CAG6736509.1"/>
    <property type="molecule type" value="Transcribed_RNA"/>
</dbReference>
<dbReference type="PANTHER" id="PTHR10174:SF224">
    <property type="entry name" value="RETINOL-BINDING PROTEIN PINTA"/>
    <property type="match status" value="1"/>
</dbReference>
<feature type="domain" description="CRAL-TRIO" evidence="1">
    <location>
        <begin position="94"/>
        <end position="256"/>
    </location>
</feature>
<accession>A0A8D8SKV7</accession>
<proteinExistence type="predicted"/>
<dbReference type="SUPFAM" id="SSF46938">
    <property type="entry name" value="CRAL/TRIO N-terminal domain"/>
    <property type="match status" value="1"/>
</dbReference>
<dbReference type="CDD" id="cd00170">
    <property type="entry name" value="SEC14"/>
    <property type="match status" value="1"/>
</dbReference>
<protein>
    <submittedName>
        <fullName evidence="2">Alpha-tocopherol transfer protein</fullName>
    </submittedName>
</protein>
<dbReference type="Gene3D" id="3.40.525.10">
    <property type="entry name" value="CRAL-TRIO lipid binding domain"/>
    <property type="match status" value="1"/>
</dbReference>
<dbReference type="EMBL" id="HBUF01568876">
    <property type="protein sequence ID" value="CAG6765703.1"/>
    <property type="molecule type" value="Transcribed_RNA"/>
</dbReference>
<evidence type="ECO:0000259" key="1">
    <source>
        <dbReference type="PROSITE" id="PS50191"/>
    </source>
</evidence>
<dbReference type="PROSITE" id="PS50191">
    <property type="entry name" value="CRAL_TRIO"/>
    <property type="match status" value="1"/>
</dbReference>
<dbReference type="GO" id="GO:1902936">
    <property type="term" value="F:phosphatidylinositol bisphosphate binding"/>
    <property type="evidence" value="ECO:0007669"/>
    <property type="project" value="TreeGrafter"/>
</dbReference>
<dbReference type="PANTHER" id="PTHR10174">
    <property type="entry name" value="ALPHA-TOCOPHEROL TRANSFER PROTEIN-RELATED"/>
    <property type="match status" value="1"/>
</dbReference>
<dbReference type="Pfam" id="PF00650">
    <property type="entry name" value="CRAL_TRIO"/>
    <property type="match status" value="1"/>
</dbReference>
<dbReference type="InterPro" id="IPR036865">
    <property type="entry name" value="CRAL-TRIO_dom_sf"/>
</dbReference>
<dbReference type="PRINTS" id="PR00180">
    <property type="entry name" value="CRETINALDHBP"/>
</dbReference>
<name>A0A8D8SKV7_9HEMI</name>
<organism evidence="2">
    <name type="scientific">Cacopsylla melanoneura</name>
    <dbReference type="NCBI Taxonomy" id="428564"/>
    <lineage>
        <taxon>Eukaryota</taxon>
        <taxon>Metazoa</taxon>
        <taxon>Ecdysozoa</taxon>
        <taxon>Arthropoda</taxon>
        <taxon>Hexapoda</taxon>
        <taxon>Insecta</taxon>
        <taxon>Pterygota</taxon>
        <taxon>Neoptera</taxon>
        <taxon>Paraneoptera</taxon>
        <taxon>Hemiptera</taxon>
        <taxon>Sternorrhyncha</taxon>
        <taxon>Psylloidea</taxon>
        <taxon>Psyllidae</taxon>
        <taxon>Psyllinae</taxon>
        <taxon>Cacopsylla</taxon>
    </lineage>
</organism>
<dbReference type="SUPFAM" id="SSF52087">
    <property type="entry name" value="CRAL/TRIO domain"/>
    <property type="match status" value="1"/>
</dbReference>
<dbReference type="InterPro" id="IPR001251">
    <property type="entry name" value="CRAL-TRIO_dom"/>
</dbReference>
<dbReference type="GO" id="GO:0016020">
    <property type="term" value="C:membrane"/>
    <property type="evidence" value="ECO:0007669"/>
    <property type="project" value="TreeGrafter"/>
</dbReference>
<dbReference type="InterPro" id="IPR036273">
    <property type="entry name" value="CRAL/TRIO_N_dom_sf"/>
</dbReference>